<dbReference type="AlphaFoldDB" id="A0A0M3I3V0"/>
<evidence type="ECO:0000313" key="3">
    <source>
        <dbReference type="WBParaSite" id="ALUE_0001136701-mRNA-1"/>
    </source>
</evidence>
<keyword evidence="1" id="KW-0175">Coiled coil</keyword>
<sequence length="223" mass="26155">MTEVKESSRKSFKRNAEAKIQICKRKEELRSEDEKMETKKYSLLVQARRERDYNREALCTFERKVAEEQQRMEKETKRQSDLSQKCADMLVQARRERDYNREALCTFERKVAEEQQRMEKETKRQSDLSQKCADMTKQIAMLEAEVNRLSTELKLTKDAHNADKALWEIERSHFTSNKEGDASESCSPAVAQAGSEDQTMCMNSFGEGLAEFMSFRWENGFLE</sequence>
<protein>
    <submittedName>
        <fullName evidence="3">DUF4515 domain-containing protein</fullName>
    </submittedName>
</protein>
<name>A0A0M3I3V0_ASCLU</name>
<organism evidence="2 3">
    <name type="scientific">Ascaris lumbricoides</name>
    <name type="common">Giant roundworm</name>
    <dbReference type="NCBI Taxonomy" id="6252"/>
    <lineage>
        <taxon>Eukaryota</taxon>
        <taxon>Metazoa</taxon>
        <taxon>Ecdysozoa</taxon>
        <taxon>Nematoda</taxon>
        <taxon>Chromadorea</taxon>
        <taxon>Rhabditida</taxon>
        <taxon>Spirurina</taxon>
        <taxon>Ascaridomorpha</taxon>
        <taxon>Ascaridoidea</taxon>
        <taxon>Ascarididae</taxon>
        <taxon>Ascaris</taxon>
    </lineage>
</organism>
<dbReference type="WBParaSite" id="ALUE_0001136701-mRNA-1">
    <property type="protein sequence ID" value="ALUE_0001136701-mRNA-1"/>
    <property type="gene ID" value="ALUE_0001136701"/>
</dbReference>
<evidence type="ECO:0000313" key="2">
    <source>
        <dbReference type="Proteomes" id="UP000036681"/>
    </source>
</evidence>
<keyword evidence="2" id="KW-1185">Reference proteome</keyword>
<feature type="coiled-coil region" evidence="1">
    <location>
        <begin position="111"/>
        <end position="159"/>
    </location>
</feature>
<accession>A0A0M3I3V0</accession>
<evidence type="ECO:0000256" key="1">
    <source>
        <dbReference type="SAM" id="Coils"/>
    </source>
</evidence>
<reference evidence="3" key="1">
    <citation type="submission" date="2017-02" db="UniProtKB">
        <authorList>
            <consortium name="WormBaseParasite"/>
        </authorList>
    </citation>
    <scope>IDENTIFICATION</scope>
</reference>
<proteinExistence type="predicted"/>
<dbReference type="Proteomes" id="UP000036681">
    <property type="component" value="Unplaced"/>
</dbReference>